<evidence type="ECO:0000256" key="1">
    <source>
        <dbReference type="ARBA" id="ARBA00022980"/>
    </source>
</evidence>
<comment type="caution">
    <text evidence="4">The sequence shown here is derived from an EMBL/GenBank/DDBJ whole genome shotgun (WGS) entry which is preliminary data.</text>
</comment>
<dbReference type="GO" id="GO:0006412">
    <property type="term" value="P:translation"/>
    <property type="evidence" value="ECO:0007669"/>
    <property type="project" value="UniProtKB-UniRule"/>
</dbReference>
<name>A0A923MAZ2_9BURK</name>
<dbReference type="PANTHER" id="PTHR12919">
    <property type="entry name" value="30S RIBOSOMAL PROTEIN S16"/>
    <property type="match status" value="1"/>
</dbReference>
<dbReference type="Gene3D" id="3.30.1320.10">
    <property type="match status" value="1"/>
</dbReference>
<evidence type="ECO:0000256" key="3">
    <source>
        <dbReference type="HAMAP-Rule" id="MF_00385"/>
    </source>
</evidence>
<dbReference type="Proteomes" id="UP000596827">
    <property type="component" value="Unassembled WGS sequence"/>
</dbReference>
<evidence type="ECO:0000313" key="5">
    <source>
        <dbReference type="Proteomes" id="UP000596827"/>
    </source>
</evidence>
<dbReference type="HAMAP" id="MF_00385">
    <property type="entry name" value="Ribosomal_bS16"/>
    <property type="match status" value="1"/>
</dbReference>
<dbReference type="PANTHER" id="PTHR12919:SF20">
    <property type="entry name" value="SMALL RIBOSOMAL SUBUNIT PROTEIN BS16M"/>
    <property type="match status" value="1"/>
</dbReference>
<dbReference type="NCBIfam" id="TIGR00002">
    <property type="entry name" value="S16"/>
    <property type="match status" value="1"/>
</dbReference>
<keyword evidence="5" id="KW-1185">Reference proteome</keyword>
<dbReference type="InterPro" id="IPR000307">
    <property type="entry name" value="Ribosomal_bS16"/>
</dbReference>
<gene>
    <name evidence="3 4" type="primary">rpsP</name>
    <name evidence="4" type="ORF">H8R02_16240</name>
</gene>
<dbReference type="RefSeq" id="WP_187082480.1">
    <property type="nucleotide sequence ID" value="NZ_JACORU010000005.1"/>
</dbReference>
<comment type="similarity">
    <text evidence="3">Belongs to the bacterial ribosomal protein bS16 family.</text>
</comment>
<organism evidence="4 5">
    <name type="scientific">Ramlibacter albus</name>
    <dbReference type="NCBI Taxonomy" id="2079448"/>
    <lineage>
        <taxon>Bacteria</taxon>
        <taxon>Pseudomonadati</taxon>
        <taxon>Pseudomonadota</taxon>
        <taxon>Betaproteobacteria</taxon>
        <taxon>Burkholderiales</taxon>
        <taxon>Comamonadaceae</taxon>
        <taxon>Ramlibacter</taxon>
    </lineage>
</organism>
<keyword evidence="2 3" id="KW-0687">Ribonucleoprotein</keyword>
<dbReference type="Pfam" id="PF00886">
    <property type="entry name" value="Ribosomal_S16"/>
    <property type="match status" value="1"/>
</dbReference>
<dbReference type="GO" id="GO:0003735">
    <property type="term" value="F:structural constituent of ribosome"/>
    <property type="evidence" value="ECO:0007669"/>
    <property type="project" value="InterPro"/>
</dbReference>
<proteinExistence type="inferred from homology"/>
<sequence>MVVIRLSRGGSKHRPFFNIVVADKRVRRDGRFIERVGFYNPTAKEGEEGLRLAQDRLTEWIGKGAQPSPTVARLMKQAAAKTPAAAAA</sequence>
<dbReference type="EMBL" id="JACORU010000005">
    <property type="protein sequence ID" value="MBC5766018.1"/>
    <property type="molecule type" value="Genomic_DNA"/>
</dbReference>
<dbReference type="SUPFAM" id="SSF54565">
    <property type="entry name" value="Ribosomal protein S16"/>
    <property type="match status" value="1"/>
</dbReference>
<dbReference type="GO" id="GO:0005737">
    <property type="term" value="C:cytoplasm"/>
    <property type="evidence" value="ECO:0007669"/>
    <property type="project" value="UniProtKB-ARBA"/>
</dbReference>
<keyword evidence="1 3" id="KW-0689">Ribosomal protein</keyword>
<evidence type="ECO:0000256" key="2">
    <source>
        <dbReference type="ARBA" id="ARBA00023274"/>
    </source>
</evidence>
<dbReference type="AlphaFoldDB" id="A0A923MAZ2"/>
<evidence type="ECO:0000313" key="4">
    <source>
        <dbReference type="EMBL" id="MBC5766018.1"/>
    </source>
</evidence>
<reference evidence="4" key="1">
    <citation type="submission" date="2020-08" db="EMBL/GenBank/DDBJ databases">
        <title>Ramlibacter sp. GTP1 16S ribosomal RNA gene genome sequencing and assembly.</title>
        <authorList>
            <person name="Kang M."/>
        </authorList>
    </citation>
    <scope>NUCLEOTIDE SEQUENCE</scope>
    <source>
        <strain evidence="4">GTP1</strain>
    </source>
</reference>
<protein>
    <recommendedName>
        <fullName evidence="3">Small ribosomal subunit protein bS16</fullName>
    </recommendedName>
</protein>
<dbReference type="GO" id="GO:0015935">
    <property type="term" value="C:small ribosomal subunit"/>
    <property type="evidence" value="ECO:0007669"/>
    <property type="project" value="TreeGrafter"/>
</dbReference>
<accession>A0A923MAZ2</accession>
<dbReference type="InterPro" id="IPR023803">
    <property type="entry name" value="Ribosomal_bS16_dom_sf"/>
</dbReference>